<dbReference type="PANTHER" id="PTHR15907">
    <property type="entry name" value="DUF614 FAMILY PROTEIN-RELATED"/>
    <property type="match status" value="1"/>
</dbReference>
<organism evidence="1 2">
    <name type="scientific">Punica granatum</name>
    <name type="common">Pomegranate</name>
    <dbReference type="NCBI Taxonomy" id="22663"/>
    <lineage>
        <taxon>Eukaryota</taxon>
        <taxon>Viridiplantae</taxon>
        <taxon>Streptophyta</taxon>
        <taxon>Embryophyta</taxon>
        <taxon>Tracheophyta</taxon>
        <taxon>Spermatophyta</taxon>
        <taxon>Magnoliopsida</taxon>
        <taxon>eudicotyledons</taxon>
        <taxon>Gunneridae</taxon>
        <taxon>Pentapetalae</taxon>
        <taxon>rosids</taxon>
        <taxon>malvids</taxon>
        <taxon>Myrtales</taxon>
        <taxon>Lythraceae</taxon>
        <taxon>Punica</taxon>
    </lineage>
</organism>
<dbReference type="InterPro" id="IPR006461">
    <property type="entry name" value="PLAC_motif_containing"/>
</dbReference>
<evidence type="ECO:0000313" key="1">
    <source>
        <dbReference type="EMBL" id="PKI70389.1"/>
    </source>
</evidence>
<protein>
    <submittedName>
        <fullName evidence="1">Uncharacterized protein</fullName>
    </submittedName>
</protein>
<accession>A0A2I0KPL3</accession>
<dbReference type="Pfam" id="PF04749">
    <property type="entry name" value="PLAC8"/>
    <property type="match status" value="1"/>
</dbReference>
<gene>
    <name evidence="1" type="ORF">CRG98_009269</name>
</gene>
<name>A0A2I0KPL3_PUNGR</name>
<reference evidence="1 2" key="1">
    <citation type="submission" date="2017-11" db="EMBL/GenBank/DDBJ databases">
        <title>De-novo sequencing of pomegranate (Punica granatum L.) genome.</title>
        <authorList>
            <person name="Akparov Z."/>
            <person name="Amiraslanov A."/>
            <person name="Hajiyeva S."/>
            <person name="Abbasov M."/>
            <person name="Kaur K."/>
            <person name="Hamwieh A."/>
            <person name="Solovyev V."/>
            <person name="Salamov A."/>
            <person name="Braich B."/>
            <person name="Kosarev P."/>
            <person name="Mahmoud A."/>
            <person name="Hajiyev E."/>
            <person name="Babayeva S."/>
            <person name="Izzatullayeva V."/>
            <person name="Mammadov A."/>
            <person name="Mammadov A."/>
            <person name="Sharifova S."/>
            <person name="Ojaghi J."/>
            <person name="Eynullazada K."/>
            <person name="Bayramov B."/>
            <person name="Abdulazimova A."/>
            <person name="Shahmuradov I."/>
        </authorList>
    </citation>
    <scope>NUCLEOTIDE SEQUENCE [LARGE SCALE GENOMIC DNA]</scope>
    <source>
        <strain evidence="2">cv. AG2017</strain>
        <tissue evidence="1">Leaf</tissue>
    </source>
</reference>
<comment type="caution">
    <text evidence="1">The sequence shown here is derived from an EMBL/GenBank/DDBJ whole genome shotgun (WGS) entry which is preliminary data.</text>
</comment>
<dbReference type="EMBL" id="PGOL01000459">
    <property type="protein sequence ID" value="PKI70389.1"/>
    <property type="molecule type" value="Genomic_DNA"/>
</dbReference>
<dbReference type="Proteomes" id="UP000233551">
    <property type="component" value="Unassembled WGS sequence"/>
</dbReference>
<proteinExistence type="predicted"/>
<evidence type="ECO:0000313" key="2">
    <source>
        <dbReference type="Proteomes" id="UP000233551"/>
    </source>
</evidence>
<dbReference type="AlphaFoldDB" id="A0A2I0KPL3"/>
<dbReference type="OrthoDB" id="1045822at2759"/>
<keyword evidence="2" id="KW-1185">Reference proteome</keyword>
<sequence length="182" mass="19926">MCPRDAGADTKSAPQSGQPFHAPPPPSAPGFVVVAPPTPSQVPKGWTTGLCDCFDDPSNCCITFFCPCVTFGQTAEVIDKGNTSCFCAGTICVLLWYFFGVFCCYTCTYRTKLRGLYSLPGDMCDDCCTHCLCTYCALCQEYRELKNRDLDPSIGWVANQQKMQQPIPDVLPPAVPMGMMRN</sequence>
<dbReference type="STRING" id="22663.A0A2I0KPL3"/>
<dbReference type="NCBIfam" id="TIGR01571">
    <property type="entry name" value="A_thal_Cys_rich"/>
    <property type="match status" value="1"/>
</dbReference>
<dbReference type="GeneID" id="116189223"/>